<evidence type="ECO:0000313" key="3">
    <source>
        <dbReference type="Proteomes" id="UP000283509"/>
    </source>
</evidence>
<feature type="compositionally biased region" description="Basic and acidic residues" evidence="1">
    <location>
        <begin position="1"/>
        <end position="10"/>
    </location>
</feature>
<dbReference type="AlphaFoldDB" id="A0A3R7P8Y1"/>
<feature type="compositionally biased region" description="Polar residues" evidence="1">
    <location>
        <begin position="115"/>
        <end position="135"/>
    </location>
</feature>
<protein>
    <submittedName>
        <fullName evidence="2">Uncharacterized protein</fullName>
    </submittedName>
</protein>
<feature type="compositionally biased region" description="Polar residues" evidence="1">
    <location>
        <begin position="146"/>
        <end position="162"/>
    </location>
</feature>
<feature type="region of interest" description="Disordered" evidence="1">
    <location>
        <begin position="1"/>
        <end position="65"/>
    </location>
</feature>
<proteinExistence type="predicted"/>
<comment type="caution">
    <text evidence="2">The sequence shown here is derived from an EMBL/GenBank/DDBJ whole genome shotgun (WGS) entry which is preliminary data.</text>
</comment>
<feature type="region of interest" description="Disordered" evidence="1">
    <location>
        <begin position="450"/>
        <end position="474"/>
    </location>
</feature>
<feature type="compositionally biased region" description="Polar residues" evidence="1">
    <location>
        <begin position="26"/>
        <end position="49"/>
    </location>
</feature>
<reference evidence="2 3" key="2">
    <citation type="submission" date="2019-01" db="EMBL/GenBank/DDBJ databases">
        <title>The decoding of complex shrimp genome reveals the adaptation for benthos swimmer, frequently molting mechanism and breeding impact on genome.</title>
        <authorList>
            <person name="Sun Y."/>
            <person name="Gao Y."/>
            <person name="Yu Y."/>
        </authorList>
    </citation>
    <scope>NUCLEOTIDE SEQUENCE [LARGE SCALE GENOMIC DNA]</scope>
    <source>
        <tissue evidence="2">Muscle</tissue>
    </source>
</reference>
<evidence type="ECO:0000256" key="1">
    <source>
        <dbReference type="SAM" id="MobiDB-lite"/>
    </source>
</evidence>
<feature type="compositionally biased region" description="Low complexity" evidence="1">
    <location>
        <begin position="13"/>
        <end position="25"/>
    </location>
</feature>
<gene>
    <name evidence="2" type="ORF">C7M84_017910</name>
</gene>
<dbReference type="Proteomes" id="UP000283509">
    <property type="component" value="Unassembled WGS sequence"/>
</dbReference>
<accession>A0A3R7P8Y1</accession>
<feature type="region of interest" description="Disordered" evidence="1">
    <location>
        <begin position="112"/>
        <end position="182"/>
    </location>
</feature>
<reference evidence="2 3" key="1">
    <citation type="submission" date="2018-04" db="EMBL/GenBank/DDBJ databases">
        <authorList>
            <person name="Zhang X."/>
            <person name="Yuan J."/>
            <person name="Li F."/>
            <person name="Xiang J."/>
        </authorList>
    </citation>
    <scope>NUCLEOTIDE SEQUENCE [LARGE SCALE GENOMIC DNA]</scope>
    <source>
        <tissue evidence="2">Muscle</tissue>
    </source>
</reference>
<feature type="region of interest" description="Disordered" evidence="1">
    <location>
        <begin position="215"/>
        <end position="316"/>
    </location>
</feature>
<dbReference type="EMBL" id="QCYY01003311">
    <property type="protein sequence ID" value="ROT64163.1"/>
    <property type="molecule type" value="Genomic_DNA"/>
</dbReference>
<keyword evidence="3" id="KW-1185">Reference proteome</keyword>
<sequence length="492" mass="55778">MVDGRNRDHPVPSSEQEIQEAISEQKTPAIQSRNPAIQSQKLQPIQSPETPAIQKPKTPAISSSRKLQAIIREARNSAIQRPETPASQIPELQGPPTMIQSAEKLQPIHVPETPAIQSQKLQPFRQKLSSHSSQKPPCHSEPETLAIQSQKLRLTNSRTASSIAEPDLRPLAEPHPNPAIQFPENTHAIQESQRQHAYSQPETAQPLEPQHLLPAIQPSRKPSPFEPELQPYHVPETPPFRSPTHSSKQIIQFTRNSSHSERSPAFRAQKLSPFSRPDTPAHSDVRPALQPFRARNSSHSEPRKSTRTTVPPLPIDFTWRPSERATFSVPSSDAPRCPTRLTPKECVACISISRRLKTRWRAPRRRIRQRGEFVENNAKLDIDVHIESPQPKDRYLTRLICGRSPTHHNQMLRRMEDYVNESFSCLMARALNCSSEVGLVRLSTYQLYETPPTTEDDRSENVPRTSYEQPRMSAPERGRVFFSLEMERAGEG</sequence>
<feature type="region of interest" description="Disordered" evidence="1">
    <location>
        <begin position="75"/>
        <end position="94"/>
    </location>
</feature>
<feature type="compositionally biased region" description="Polar residues" evidence="1">
    <location>
        <begin position="243"/>
        <end position="257"/>
    </location>
</feature>
<evidence type="ECO:0000313" key="2">
    <source>
        <dbReference type="EMBL" id="ROT64163.1"/>
    </source>
</evidence>
<organism evidence="2 3">
    <name type="scientific">Penaeus vannamei</name>
    <name type="common">Whiteleg shrimp</name>
    <name type="synonym">Litopenaeus vannamei</name>
    <dbReference type="NCBI Taxonomy" id="6689"/>
    <lineage>
        <taxon>Eukaryota</taxon>
        <taxon>Metazoa</taxon>
        <taxon>Ecdysozoa</taxon>
        <taxon>Arthropoda</taxon>
        <taxon>Crustacea</taxon>
        <taxon>Multicrustacea</taxon>
        <taxon>Malacostraca</taxon>
        <taxon>Eumalacostraca</taxon>
        <taxon>Eucarida</taxon>
        <taxon>Decapoda</taxon>
        <taxon>Dendrobranchiata</taxon>
        <taxon>Penaeoidea</taxon>
        <taxon>Penaeidae</taxon>
        <taxon>Penaeus</taxon>
    </lineage>
</organism>
<name>A0A3R7P8Y1_PENVA</name>